<dbReference type="InterPro" id="IPR027417">
    <property type="entry name" value="P-loop_NTPase"/>
</dbReference>
<accession>A0ABT3H503</accession>
<dbReference type="Gene3D" id="3.40.50.300">
    <property type="entry name" value="P-loop containing nucleotide triphosphate hydrolases"/>
    <property type="match status" value="1"/>
</dbReference>
<dbReference type="EMBL" id="JAPDFL010000001">
    <property type="protein sequence ID" value="MCW1934862.1"/>
    <property type="molecule type" value="Genomic_DNA"/>
</dbReference>
<dbReference type="PANTHER" id="PTHR37807">
    <property type="entry name" value="OS07G0160300 PROTEIN"/>
    <property type="match status" value="1"/>
</dbReference>
<name>A0ABT3H503_9RHOB</name>
<reference evidence="1 2" key="1">
    <citation type="submission" date="2022-10" db="EMBL/GenBank/DDBJ databases">
        <title>Pararhodobacter sp. nov., isolated from marine algae.</title>
        <authorList>
            <person name="Choi B.J."/>
            <person name="Kim J.M."/>
            <person name="Lee J.K."/>
            <person name="Choi D.G."/>
            <person name="Jeon C.O."/>
        </authorList>
    </citation>
    <scope>NUCLEOTIDE SEQUENCE [LARGE SCALE GENOMIC DNA]</scope>
    <source>
        <strain evidence="1 2">ZQ420</strain>
    </source>
</reference>
<gene>
    <name evidence="1" type="ORF">OKW52_22080</name>
</gene>
<dbReference type="Pfam" id="PF13671">
    <property type="entry name" value="AAA_33"/>
    <property type="match status" value="1"/>
</dbReference>
<dbReference type="RefSeq" id="WP_264507607.1">
    <property type="nucleotide sequence ID" value="NZ_JAPDFL010000001.1"/>
</dbReference>
<evidence type="ECO:0000313" key="1">
    <source>
        <dbReference type="EMBL" id="MCW1934862.1"/>
    </source>
</evidence>
<dbReference type="PANTHER" id="PTHR37807:SF3">
    <property type="entry name" value="OS07G0160300 PROTEIN"/>
    <property type="match status" value="1"/>
</dbReference>
<keyword evidence="2" id="KW-1185">Reference proteome</keyword>
<comment type="caution">
    <text evidence="1">The sequence shown here is derived from an EMBL/GenBank/DDBJ whole genome shotgun (WGS) entry which is preliminary data.</text>
</comment>
<dbReference type="Proteomes" id="UP001208938">
    <property type="component" value="Unassembled WGS sequence"/>
</dbReference>
<evidence type="ECO:0000313" key="2">
    <source>
        <dbReference type="Proteomes" id="UP001208938"/>
    </source>
</evidence>
<proteinExistence type="predicted"/>
<sequence>MPTLIALAGLPGTGKTSIAQALTRRMGAVLLRIDAIDAAIWQVDPAREGQGESYLIAGAIAVSNLGLGLSVISDCVNPWPVTRDVFLTAAAQAGARHLGVELICSDPVEHRRRVQSRISDLPGFRVPSWPEVLARDYLPWCDADLQIDTARTSISDAVTRIAQALG</sequence>
<protein>
    <submittedName>
        <fullName evidence="1">AAA family ATPase</fullName>
    </submittedName>
</protein>
<organism evidence="1 2">
    <name type="scientific">Pararhodobacter zhoushanensis</name>
    <dbReference type="NCBI Taxonomy" id="2479545"/>
    <lineage>
        <taxon>Bacteria</taxon>
        <taxon>Pseudomonadati</taxon>
        <taxon>Pseudomonadota</taxon>
        <taxon>Alphaproteobacteria</taxon>
        <taxon>Rhodobacterales</taxon>
        <taxon>Paracoccaceae</taxon>
        <taxon>Pararhodobacter</taxon>
    </lineage>
</organism>
<dbReference type="SUPFAM" id="SSF52540">
    <property type="entry name" value="P-loop containing nucleoside triphosphate hydrolases"/>
    <property type="match status" value="1"/>
</dbReference>